<dbReference type="Proteomes" id="UP000291822">
    <property type="component" value="Unassembled WGS sequence"/>
</dbReference>
<reference evidence="2 3" key="1">
    <citation type="submission" date="2019-02" db="EMBL/GenBank/DDBJ databases">
        <title>Dyella amyloliquefaciens sp. nov., isolated from forest soil.</title>
        <authorList>
            <person name="Gao Z.-H."/>
            <person name="Qiu L.-H."/>
        </authorList>
    </citation>
    <scope>NUCLEOTIDE SEQUENCE [LARGE SCALE GENOMIC DNA]</scope>
    <source>
        <strain evidence="2 3">KACC 12747</strain>
    </source>
</reference>
<accession>A0A4R0Z0L0</accession>
<evidence type="ECO:0000313" key="2">
    <source>
        <dbReference type="EMBL" id="TCI12666.1"/>
    </source>
</evidence>
<feature type="domain" description="DUF4124" evidence="1">
    <location>
        <begin position="48"/>
        <end position="99"/>
    </location>
</feature>
<dbReference type="Pfam" id="PF13511">
    <property type="entry name" value="DUF4124"/>
    <property type="match status" value="1"/>
</dbReference>
<dbReference type="EMBL" id="SJTG01000001">
    <property type="protein sequence ID" value="TCI12666.1"/>
    <property type="molecule type" value="Genomic_DNA"/>
</dbReference>
<gene>
    <name evidence="2" type="ORF">EZM97_04795</name>
</gene>
<protein>
    <submittedName>
        <fullName evidence="2">DUF4124 domain-containing protein</fullName>
    </submittedName>
</protein>
<organism evidence="2 3">
    <name type="scientific">Dyella soli</name>
    <dbReference type="NCBI Taxonomy" id="522319"/>
    <lineage>
        <taxon>Bacteria</taxon>
        <taxon>Pseudomonadati</taxon>
        <taxon>Pseudomonadota</taxon>
        <taxon>Gammaproteobacteria</taxon>
        <taxon>Lysobacterales</taxon>
        <taxon>Rhodanobacteraceae</taxon>
        <taxon>Dyella</taxon>
    </lineage>
</organism>
<keyword evidence="3" id="KW-1185">Reference proteome</keyword>
<comment type="caution">
    <text evidence="2">The sequence shown here is derived from an EMBL/GenBank/DDBJ whole genome shotgun (WGS) entry which is preliminary data.</text>
</comment>
<dbReference type="AlphaFoldDB" id="A0A4R0Z0L0"/>
<name>A0A4R0Z0L0_9GAMM</name>
<dbReference type="InterPro" id="IPR025392">
    <property type="entry name" value="DUF4124"/>
</dbReference>
<evidence type="ECO:0000259" key="1">
    <source>
        <dbReference type="Pfam" id="PF13511"/>
    </source>
</evidence>
<proteinExistence type="predicted"/>
<evidence type="ECO:0000313" key="3">
    <source>
        <dbReference type="Proteomes" id="UP000291822"/>
    </source>
</evidence>
<sequence>MPVDVHEPCRCADLDGHDSQQSRVLGEISMRSLARSGAWLIAMGMVTAVMTTAVSAQEVYKWTDAAGTVHYGQQPPPTGASKMTLRGGVTTTQPAQVPTQGDEPKKSMEEVNSAKLKELCQTARRNLELVDSQSMIVGQGDIGNATQVSGEARTKARADAQANIGEYCHG</sequence>